<protein>
    <submittedName>
        <fullName evidence="1">DUF309 domain-containing protein</fullName>
    </submittedName>
</protein>
<comment type="caution">
    <text evidence="1">The sequence shown here is derived from an EMBL/GenBank/DDBJ whole genome shotgun (WGS) entry which is preliminary data.</text>
</comment>
<organism evidence="1">
    <name type="scientific">Oscillatoriales cyanobacterium SpSt-418</name>
    <dbReference type="NCBI Taxonomy" id="2282169"/>
    <lineage>
        <taxon>Bacteria</taxon>
        <taxon>Bacillati</taxon>
        <taxon>Cyanobacteriota</taxon>
        <taxon>Cyanophyceae</taxon>
        <taxon>Oscillatoriophycideae</taxon>
        <taxon>Oscillatoriales</taxon>
    </lineage>
</organism>
<accession>A0A7C3KBG1</accession>
<dbReference type="EMBL" id="DSRU01000039">
    <property type="protein sequence ID" value="HFM96666.1"/>
    <property type="molecule type" value="Genomic_DNA"/>
</dbReference>
<dbReference type="PANTHER" id="PTHR34796">
    <property type="entry name" value="EXPRESSED PROTEIN"/>
    <property type="match status" value="1"/>
</dbReference>
<sequence length="135" mass="15630">MEEIPAEFWQAVEQFNQRQFYACHDTLEAIWMEAPQPDKRFYQGILQVAVGLYHFGNLNWRGAVISMGEGLGRLQHYLPDYAEIDVESFVDETSQLLKVLQAEGADKVADLLQQITQTDETRDRRLLFPVLKRLA</sequence>
<dbReference type="InterPro" id="IPR023203">
    <property type="entry name" value="TTHA0068_sf"/>
</dbReference>
<proteinExistence type="predicted"/>
<dbReference type="Gene3D" id="1.10.3450.10">
    <property type="entry name" value="TTHA0068-like"/>
    <property type="match status" value="1"/>
</dbReference>
<reference evidence="1" key="1">
    <citation type="journal article" date="2020" name="mSystems">
        <title>Genome- and Community-Level Interaction Insights into Carbon Utilization and Element Cycling Functions of Hydrothermarchaeota in Hydrothermal Sediment.</title>
        <authorList>
            <person name="Zhou Z."/>
            <person name="Liu Y."/>
            <person name="Xu W."/>
            <person name="Pan J."/>
            <person name="Luo Z.H."/>
            <person name="Li M."/>
        </authorList>
    </citation>
    <scope>NUCLEOTIDE SEQUENCE [LARGE SCALE GENOMIC DNA]</scope>
    <source>
        <strain evidence="1">SpSt-418</strain>
    </source>
</reference>
<dbReference type="PANTHER" id="PTHR34796:SF1">
    <property type="entry name" value="EXPRESSED PROTEIN"/>
    <property type="match status" value="1"/>
</dbReference>
<name>A0A7C3KBG1_9CYAN</name>
<dbReference type="Pfam" id="PF03745">
    <property type="entry name" value="DUF309"/>
    <property type="match status" value="1"/>
</dbReference>
<dbReference type="SUPFAM" id="SSF140663">
    <property type="entry name" value="TTHA0068-like"/>
    <property type="match status" value="1"/>
</dbReference>
<gene>
    <name evidence="1" type="ORF">ENR64_02670</name>
</gene>
<evidence type="ECO:0000313" key="1">
    <source>
        <dbReference type="EMBL" id="HFM96666.1"/>
    </source>
</evidence>
<dbReference type="AlphaFoldDB" id="A0A7C3KBG1"/>
<dbReference type="InterPro" id="IPR005500">
    <property type="entry name" value="DUF309"/>
</dbReference>